<feature type="domain" description="Mannosyl-glycoprotein endo-beta-N-acetylglucosamidase-like" evidence="4">
    <location>
        <begin position="102"/>
        <end position="246"/>
    </location>
</feature>
<dbReference type="InterPro" id="IPR051056">
    <property type="entry name" value="Glycosyl_Hydrolase_73"/>
</dbReference>
<dbReference type="InterPro" id="IPR002901">
    <property type="entry name" value="MGlyc_endo_b_GlcNAc-like_dom"/>
</dbReference>
<dbReference type="Proteomes" id="UP000652995">
    <property type="component" value="Unassembled WGS sequence"/>
</dbReference>
<sequence length="260" mass="29584">MKHWLKSHPSVIFLSAILVTFAVLLIVNETSLFKKQKMYTFETAYAKQLEDGILHTESSDKGFVKASPEKVKEQMAVKRGDSDMMYMDLSKTVNMSEEEVNEMLKGKGILEGRGKPFLEAQKRHNVNVIYLVSHAQLETGQGRSELAKGVKKGKQTYYNFFGVGAFDSHAVKTGTSYAVKAKWTSPDKAIVGGAAFVKQQYFDNDQLSLYQMRWNPQAPGTNQYASDIDWASKIAEQMEHYYKEYGIKKDRVHKNHYAKQ</sequence>
<evidence type="ECO:0000313" key="6">
    <source>
        <dbReference type="EMBL" id="SNW03988.1"/>
    </source>
</evidence>
<keyword evidence="3" id="KW-0472">Membrane</keyword>
<dbReference type="AlphaFoldDB" id="A0A240CA88"/>
<dbReference type="Proteomes" id="UP000243706">
    <property type="component" value="Chromosome 1"/>
</dbReference>
<gene>
    <name evidence="6" type="primary">atl</name>
    <name evidence="5" type="ORF">GCM10007183_08810</name>
    <name evidence="6" type="ORF">SAMEA4412661_01811</name>
</gene>
<evidence type="ECO:0000259" key="4">
    <source>
        <dbReference type="SMART" id="SM00047"/>
    </source>
</evidence>
<dbReference type="PANTHER" id="PTHR33308:SF9">
    <property type="entry name" value="PEPTIDOGLYCAN HYDROLASE FLGJ"/>
    <property type="match status" value="1"/>
</dbReference>
<keyword evidence="2 6" id="KW-0378">Hydrolase</keyword>
<keyword evidence="3" id="KW-1133">Transmembrane helix</keyword>
<evidence type="ECO:0000313" key="5">
    <source>
        <dbReference type="EMBL" id="GGA86855.1"/>
    </source>
</evidence>
<reference evidence="8" key="3">
    <citation type="journal article" date="2019" name="Int. J. Syst. Evol. Microbiol.">
        <title>The Global Catalogue of Microorganisms (GCM) 10K type strain sequencing project: providing services to taxonomists for standard genome sequencing and annotation.</title>
        <authorList>
            <consortium name="The Broad Institute Genomics Platform"/>
            <consortium name="The Broad Institute Genome Sequencing Center for Infectious Disease"/>
            <person name="Wu L."/>
            <person name="Ma J."/>
        </authorList>
    </citation>
    <scope>NUCLEOTIDE SEQUENCE [LARGE SCALE GENOMIC DNA]</scope>
    <source>
        <strain evidence="8">CCM 4175</strain>
    </source>
</reference>
<reference evidence="5" key="1">
    <citation type="journal article" date="2014" name="Int. J. Syst. Evol. Microbiol.">
        <title>Complete genome of a new Firmicutes species belonging to the dominant human colonic microbiota ('Ruminococcus bicirculans') reveals two chromosomes and a selective capacity to utilize plant glucans.</title>
        <authorList>
            <consortium name="NISC Comparative Sequencing Program"/>
            <person name="Wegmann U."/>
            <person name="Louis P."/>
            <person name="Goesmann A."/>
            <person name="Henrissat B."/>
            <person name="Duncan S.H."/>
            <person name="Flint H.J."/>
        </authorList>
    </citation>
    <scope>NUCLEOTIDE SEQUENCE</scope>
    <source>
        <strain evidence="5">CCM 4175</strain>
    </source>
</reference>
<keyword evidence="3" id="KW-0812">Transmembrane</keyword>
<feature type="transmembrane region" description="Helical" evidence="3">
    <location>
        <begin position="12"/>
        <end position="28"/>
    </location>
</feature>
<evidence type="ECO:0000313" key="7">
    <source>
        <dbReference type="Proteomes" id="UP000243706"/>
    </source>
</evidence>
<dbReference type="GO" id="GO:0033925">
    <property type="term" value="F:mannosyl-glycoprotein endo-beta-N-acetylglucosaminidase activity"/>
    <property type="evidence" value="ECO:0007669"/>
    <property type="project" value="UniProtKB-EC"/>
</dbReference>
<organism evidence="6 7">
    <name type="scientific">Staphylococcus muscae</name>
    <dbReference type="NCBI Taxonomy" id="1294"/>
    <lineage>
        <taxon>Bacteria</taxon>
        <taxon>Bacillati</taxon>
        <taxon>Bacillota</taxon>
        <taxon>Bacilli</taxon>
        <taxon>Bacillales</taxon>
        <taxon>Staphylococcaceae</taxon>
        <taxon>Staphylococcus</taxon>
    </lineage>
</organism>
<dbReference type="GO" id="GO:0004040">
    <property type="term" value="F:amidase activity"/>
    <property type="evidence" value="ECO:0007669"/>
    <property type="project" value="InterPro"/>
</dbReference>
<evidence type="ECO:0000313" key="8">
    <source>
        <dbReference type="Proteomes" id="UP000652995"/>
    </source>
</evidence>
<dbReference type="OrthoDB" id="9816557at2"/>
<evidence type="ECO:0000256" key="2">
    <source>
        <dbReference type="ARBA" id="ARBA00022801"/>
    </source>
</evidence>
<dbReference type="EMBL" id="BMCB01000004">
    <property type="protein sequence ID" value="GGA86855.1"/>
    <property type="molecule type" value="Genomic_DNA"/>
</dbReference>
<accession>A0A240CA88</accession>
<dbReference type="KEGG" id="smus:C7J88_05705"/>
<dbReference type="SMART" id="SM00047">
    <property type="entry name" value="LYZ2"/>
    <property type="match status" value="1"/>
</dbReference>
<protein>
    <submittedName>
        <fullName evidence="5">Autolysin</fullName>
    </submittedName>
    <submittedName>
        <fullName evidence="6">Glucosaminidase</fullName>
        <ecNumber evidence="6">3.2.1.96</ecNumber>
    </submittedName>
</protein>
<name>A0A240CA88_9STAP</name>
<keyword evidence="8" id="KW-1185">Reference proteome</keyword>
<dbReference type="Pfam" id="PF01832">
    <property type="entry name" value="Glucosaminidase"/>
    <property type="match status" value="1"/>
</dbReference>
<dbReference type="EMBL" id="LT906464">
    <property type="protein sequence ID" value="SNW03988.1"/>
    <property type="molecule type" value="Genomic_DNA"/>
</dbReference>
<proteinExistence type="inferred from homology"/>
<dbReference type="PANTHER" id="PTHR33308">
    <property type="entry name" value="PEPTIDOGLYCAN HYDROLASE FLGJ"/>
    <property type="match status" value="1"/>
</dbReference>
<reference evidence="6 7" key="2">
    <citation type="submission" date="2017-06" db="EMBL/GenBank/DDBJ databases">
        <authorList>
            <consortium name="Pathogen Informatics"/>
        </authorList>
    </citation>
    <scope>NUCLEOTIDE SEQUENCE [LARGE SCALE GENOMIC DNA]</scope>
    <source>
        <strain evidence="6 7">NCTC13833</strain>
    </source>
</reference>
<dbReference type="RefSeq" id="WP_095117667.1">
    <property type="nucleotide sequence ID" value="NZ_BMCB01000004.1"/>
</dbReference>
<evidence type="ECO:0000256" key="3">
    <source>
        <dbReference type="SAM" id="Phobius"/>
    </source>
</evidence>
<evidence type="ECO:0000256" key="1">
    <source>
        <dbReference type="ARBA" id="ARBA00006088"/>
    </source>
</evidence>
<keyword evidence="6" id="KW-0326">Glycosidase</keyword>
<dbReference type="Gene3D" id="1.10.530.10">
    <property type="match status" value="1"/>
</dbReference>
<dbReference type="EC" id="3.2.1.96" evidence="6"/>
<comment type="similarity">
    <text evidence="1">In the N-terminal section; belongs to the N-acetylmuramoyl-L-alanine amidase 2 family.</text>
</comment>
<reference evidence="5" key="4">
    <citation type="submission" date="2024-05" db="EMBL/GenBank/DDBJ databases">
        <authorList>
            <person name="Sun Q."/>
            <person name="Sedlacek I."/>
        </authorList>
    </citation>
    <scope>NUCLEOTIDE SEQUENCE</scope>
    <source>
        <strain evidence="5">CCM 4175</strain>
    </source>
</reference>